<dbReference type="GO" id="GO:0016831">
    <property type="term" value="F:carboxy-lyase activity"/>
    <property type="evidence" value="ECO:0007669"/>
    <property type="project" value="UniProtKB-KW"/>
</dbReference>
<evidence type="ECO:0000256" key="3">
    <source>
        <dbReference type="RuleBase" id="RU366045"/>
    </source>
</evidence>
<name>A0AAN6QDU3_9PEZI</name>
<dbReference type="GO" id="GO:0016787">
    <property type="term" value="F:hydrolase activity"/>
    <property type="evidence" value="ECO:0007669"/>
    <property type="project" value="InterPro"/>
</dbReference>
<dbReference type="PANTHER" id="PTHR21240:SF30">
    <property type="entry name" value="AMIDOHYDROLASE-RELATED DOMAIN-CONTAINING PROTEIN-RELATED"/>
    <property type="match status" value="1"/>
</dbReference>
<feature type="compositionally biased region" description="Basic and acidic residues" evidence="4">
    <location>
        <begin position="88"/>
        <end position="109"/>
    </location>
</feature>
<reference evidence="6" key="2">
    <citation type="submission" date="2023-05" db="EMBL/GenBank/DDBJ databases">
        <authorList>
            <consortium name="Lawrence Berkeley National Laboratory"/>
            <person name="Steindorff A."/>
            <person name="Hensen N."/>
            <person name="Bonometti L."/>
            <person name="Westerberg I."/>
            <person name="Brannstrom I.O."/>
            <person name="Guillou S."/>
            <person name="Cros-Aarteil S."/>
            <person name="Calhoun S."/>
            <person name="Haridas S."/>
            <person name="Kuo A."/>
            <person name="Mondo S."/>
            <person name="Pangilinan J."/>
            <person name="Riley R."/>
            <person name="Labutti K."/>
            <person name="Andreopoulos B."/>
            <person name="Lipzen A."/>
            <person name="Chen C."/>
            <person name="Yanf M."/>
            <person name="Daum C."/>
            <person name="Ng V."/>
            <person name="Clum A."/>
            <person name="Ohm R."/>
            <person name="Martin F."/>
            <person name="Silar P."/>
            <person name="Natvig D."/>
            <person name="Lalanne C."/>
            <person name="Gautier V."/>
            <person name="Ament-Velasquez S.L."/>
            <person name="Kruys A."/>
            <person name="Hutchinson M.I."/>
            <person name="Powell A.J."/>
            <person name="Barry K."/>
            <person name="Miller A.N."/>
            <person name="Grigoriev I.V."/>
            <person name="Debuchy R."/>
            <person name="Gladieux P."/>
            <person name="Thoren M.H."/>
            <person name="Johannesson H."/>
        </authorList>
    </citation>
    <scope>NUCLEOTIDE SEQUENCE</scope>
    <source>
        <strain evidence="6">CBS 508.74</strain>
    </source>
</reference>
<sequence>MLPPLIALEEHFFSTRAPDSLKASYSEQFKHVDSVYAKLTDMGQLRRQDMDAGGVSLQVISHVPGLCSYDASACRAANDQLFSAIQAEERRAASSQKEDASDGATDRPGRKPPSSRFAGFAVLPMQQPDEAAAELRRAVTELGFVGALIDNHCGGGNRFYDGAEYESTFWAAAEELGVPVYLHPTWPGDDDSATARFRGNFSEAAAVSLGSSGFGWHADTALHVLRLFASGLFDRRPRLKVIIGHMGEMLPFMLQRIEALSRRWGDFQRDFRTVYDENIWITTSGVWSLDPMRCILANTKIDHILYSVDYPFQKNEIGLEWVRELQESGLVGDEQLRAIAYENAEKPFGGFSG</sequence>
<dbReference type="Pfam" id="PF04909">
    <property type="entry name" value="Amidohydro_2"/>
    <property type="match status" value="1"/>
</dbReference>
<dbReference type="FunFam" id="3.20.20.140:FF:000099">
    <property type="entry name" value="Amidohydrolase 2"/>
    <property type="match status" value="1"/>
</dbReference>
<dbReference type="Gene3D" id="3.20.20.140">
    <property type="entry name" value="Metal-dependent hydrolases"/>
    <property type="match status" value="1"/>
</dbReference>
<dbReference type="InterPro" id="IPR032465">
    <property type="entry name" value="ACMSD"/>
</dbReference>
<protein>
    <submittedName>
        <fullName evidence="6">Amidohydrolase 2</fullName>
    </submittedName>
</protein>
<evidence type="ECO:0000256" key="2">
    <source>
        <dbReference type="ARBA" id="ARBA00023239"/>
    </source>
</evidence>
<gene>
    <name evidence="6" type="ORF">N656DRAFT_784354</name>
</gene>
<organism evidence="6 7">
    <name type="scientific">Canariomyces notabilis</name>
    <dbReference type="NCBI Taxonomy" id="2074819"/>
    <lineage>
        <taxon>Eukaryota</taxon>
        <taxon>Fungi</taxon>
        <taxon>Dikarya</taxon>
        <taxon>Ascomycota</taxon>
        <taxon>Pezizomycotina</taxon>
        <taxon>Sordariomycetes</taxon>
        <taxon>Sordariomycetidae</taxon>
        <taxon>Sordariales</taxon>
        <taxon>Chaetomiaceae</taxon>
        <taxon>Canariomyces</taxon>
    </lineage>
</organism>
<dbReference type="InterPro" id="IPR006680">
    <property type="entry name" value="Amidohydro-rel"/>
</dbReference>
<feature type="domain" description="Amidohydrolase-related" evidence="5">
    <location>
        <begin position="114"/>
        <end position="349"/>
    </location>
</feature>
<dbReference type="GO" id="GO:0005829">
    <property type="term" value="C:cytosol"/>
    <property type="evidence" value="ECO:0007669"/>
    <property type="project" value="TreeGrafter"/>
</dbReference>
<feature type="region of interest" description="Disordered" evidence="4">
    <location>
        <begin position="88"/>
        <end position="115"/>
    </location>
</feature>
<comment type="similarity">
    <text evidence="3">Belongs to the metallo-dependent hydrolases superfamily.</text>
</comment>
<dbReference type="InterPro" id="IPR032466">
    <property type="entry name" value="Metal_Hydrolase"/>
</dbReference>
<keyword evidence="2 3" id="KW-0456">Lyase</keyword>
<dbReference type="EMBL" id="MU853364">
    <property type="protein sequence ID" value="KAK4108324.1"/>
    <property type="molecule type" value="Genomic_DNA"/>
</dbReference>
<dbReference type="PANTHER" id="PTHR21240">
    <property type="entry name" value="2-AMINO-3-CARBOXYLMUCONATE-6-SEMIALDEHYDE DECARBOXYLASE"/>
    <property type="match status" value="1"/>
</dbReference>
<keyword evidence="1 3" id="KW-0210">Decarboxylase</keyword>
<evidence type="ECO:0000259" key="5">
    <source>
        <dbReference type="Pfam" id="PF04909"/>
    </source>
</evidence>
<evidence type="ECO:0000256" key="4">
    <source>
        <dbReference type="SAM" id="MobiDB-lite"/>
    </source>
</evidence>
<comment type="caution">
    <text evidence="6">The sequence shown here is derived from an EMBL/GenBank/DDBJ whole genome shotgun (WGS) entry which is preliminary data.</text>
</comment>
<dbReference type="GeneID" id="89940277"/>
<evidence type="ECO:0000313" key="6">
    <source>
        <dbReference type="EMBL" id="KAK4108324.1"/>
    </source>
</evidence>
<dbReference type="Proteomes" id="UP001302812">
    <property type="component" value="Unassembled WGS sequence"/>
</dbReference>
<dbReference type="SUPFAM" id="SSF51556">
    <property type="entry name" value="Metallo-dependent hydrolases"/>
    <property type="match status" value="1"/>
</dbReference>
<keyword evidence="7" id="KW-1185">Reference proteome</keyword>
<evidence type="ECO:0000313" key="7">
    <source>
        <dbReference type="Proteomes" id="UP001302812"/>
    </source>
</evidence>
<reference evidence="6" key="1">
    <citation type="journal article" date="2023" name="Mol. Phylogenet. Evol.">
        <title>Genome-scale phylogeny and comparative genomics of the fungal order Sordariales.</title>
        <authorList>
            <person name="Hensen N."/>
            <person name="Bonometti L."/>
            <person name="Westerberg I."/>
            <person name="Brannstrom I.O."/>
            <person name="Guillou S."/>
            <person name="Cros-Aarteil S."/>
            <person name="Calhoun S."/>
            <person name="Haridas S."/>
            <person name="Kuo A."/>
            <person name="Mondo S."/>
            <person name="Pangilinan J."/>
            <person name="Riley R."/>
            <person name="LaButti K."/>
            <person name="Andreopoulos B."/>
            <person name="Lipzen A."/>
            <person name="Chen C."/>
            <person name="Yan M."/>
            <person name="Daum C."/>
            <person name="Ng V."/>
            <person name="Clum A."/>
            <person name="Steindorff A."/>
            <person name="Ohm R.A."/>
            <person name="Martin F."/>
            <person name="Silar P."/>
            <person name="Natvig D.O."/>
            <person name="Lalanne C."/>
            <person name="Gautier V."/>
            <person name="Ament-Velasquez S.L."/>
            <person name="Kruys A."/>
            <person name="Hutchinson M.I."/>
            <person name="Powell A.J."/>
            <person name="Barry K."/>
            <person name="Miller A.N."/>
            <person name="Grigoriev I.V."/>
            <person name="Debuchy R."/>
            <person name="Gladieux P."/>
            <person name="Hiltunen Thoren M."/>
            <person name="Johannesson H."/>
        </authorList>
    </citation>
    <scope>NUCLEOTIDE SEQUENCE</scope>
    <source>
        <strain evidence="6">CBS 508.74</strain>
    </source>
</reference>
<dbReference type="RefSeq" id="XP_064665894.1">
    <property type="nucleotide sequence ID" value="XM_064816152.1"/>
</dbReference>
<dbReference type="GO" id="GO:0019748">
    <property type="term" value="P:secondary metabolic process"/>
    <property type="evidence" value="ECO:0007669"/>
    <property type="project" value="TreeGrafter"/>
</dbReference>
<accession>A0AAN6QDU3</accession>
<evidence type="ECO:0000256" key="1">
    <source>
        <dbReference type="ARBA" id="ARBA00022793"/>
    </source>
</evidence>
<dbReference type="AlphaFoldDB" id="A0AAN6QDU3"/>
<proteinExistence type="inferred from homology"/>